<dbReference type="InterPro" id="IPR016181">
    <property type="entry name" value="Acyl_CoA_acyltransferase"/>
</dbReference>
<name>H6REM8_9BACT</name>
<dbReference type="Pfam" id="PF13420">
    <property type="entry name" value="Acetyltransf_4"/>
    <property type="match status" value="1"/>
</dbReference>
<reference evidence="2" key="1">
    <citation type="journal article" date="2012" name="Environ. Microbiol.">
        <title>Genomic content of uncultured Bacteroidetes from contrasting oceanic provinces in the North Atlantic Ocean.</title>
        <authorList>
            <person name="Gomez-Pereira P.R."/>
            <person name="Schuler M."/>
            <person name="Fuchs B.M."/>
            <person name="Bennke C."/>
            <person name="Teeling H."/>
            <person name="Waldmann J."/>
            <person name="Richter M."/>
            <person name="Barbe V."/>
            <person name="Bataille E."/>
            <person name="Glockner F.O."/>
            <person name="Amann R."/>
        </authorList>
    </citation>
    <scope>NUCLEOTIDE SEQUENCE</scope>
</reference>
<sequence length="331" mass="39512">MKKYKCLNKQVFVIDEFQLVPIRYKDRYKIMKWRNDQIYHLRQKDILTKSKQDLYFGNVVSKQFDLQKPDQLLFSFLKKDICLGYGGLVHLNWTERNAEVSFVMDTNQEALNFVHLWNIFLTLLKQVVFKYLSFHKIYTYAYDLRPKLYDALSQSGFKFEGRLEDHCLVDSKFHDVLYHSCINPIESLRIRGVKKEDSIVLFEWSNDPLVRRNAFDSKKIDWDSHEKWFQNKLLDNNCKIFIFENKQGHPVGQVRLDYLDKKWLIDYSIDQFFRGLGLGKKIISKAINMIDKGTFMAMVKHKNQASIKTFLNLGFKNISQEVSFKNFEFIK</sequence>
<dbReference type="AlphaFoldDB" id="H6REM8"/>
<dbReference type="InterPro" id="IPR000182">
    <property type="entry name" value="GNAT_dom"/>
</dbReference>
<dbReference type="PANTHER" id="PTHR43415:SF3">
    <property type="entry name" value="GNAT-FAMILY ACETYLTRANSFERASE"/>
    <property type="match status" value="1"/>
</dbReference>
<dbReference type="Gene3D" id="3.40.630.30">
    <property type="match status" value="2"/>
</dbReference>
<dbReference type="EMBL" id="FO117581">
    <property type="protein sequence ID" value="CCF99489.1"/>
    <property type="molecule type" value="Genomic_DNA"/>
</dbReference>
<evidence type="ECO:0000313" key="2">
    <source>
        <dbReference type="EMBL" id="CCF99489.1"/>
    </source>
</evidence>
<reference evidence="2" key="2">
    <citation type="submission" date="2012-02" db="EMBL/GenBank/DDBJ databases">
        <authorList>
            <person name="Genoscope - CEA"/>
        </authorList>
    </citation>
    <scope>NUCLEOTIDE SEQUENCE</scope>
</reference>
<accession>H6REM8</accession>
<evidence type="ECO:0000259" key="1">
    <source>
        <dbReference type="PROSITE" id="PS51186"/>
    </source>
</evidence>
<organism evidence="2">
    <name type="scientific">uncultured Flavobacteriia bacterium</name>
    <dbReference type="NCBI Taxonomy" id="212695"/>
    <lineage>
        <taxon>Bacteria</taxon>
        <taxon>Pseudomonadati</taxon>
        <taxon>Bacteroidota</taxon>
        <taxon>Flavobacteriia</taxon>
        <taxon>environmental samples</taxon>
    </lineage>
</organism>
<protein>
    <submittedName>
        <fullName evidence="2">GNAT family acetyltransferase</fullName>
    </submittedName>
</protein>
<dbReference type="SUPFAM" id="SSF55729">
    <property type="entry name" value="Acyl-CoA N-acyltransferases (Nat)"/>
    <property type="match status" value="2"/>
</dbReference>
<feature type="domain" description="N-acetyltransferase" evidence="1">
    <location>
        <begin position="188"/>
        <end position="331"/>
    </location>
</feature>
<keyword evidence="2" id="KW-0808">Transferase</keyword>
<dbReference type="PANTHER" id="PTHR43415">
    <property type="entry name" value="SPERMIDINE N(1)-ACETYLTRANSFERASE"/>
    <property type="match status" value="1"/>
</dbReference>
<dbReference type="PROSITE" id="PS51186">
    <property type="entry name" value="GNAT"/>
    <property type="match status" value="1"/>
</dbReference>
<gene>
    <name evidence="2" type="ORF">VIS_S18BIA10007</name>
</gene>
<dbReference type="GO" id="GO:0016747">
    <property type="term" value="F:acyltransferase activity, transferring groups other than amino-acyl groups"/>
    <property type="evidence" value="ECO:0007669"/>
    <property type="project" value="InterPro"/>
</dbReference>
<proteinExistence type="predicted"/>
<dbReference type="Pfam" id="PF13302">
    <property type="entry name" value="Acetyltransf_3"/>
    <property type="match status" value="1"/>
</dbReference>